<dbReference type="RefSeq" id="WP_191762939.1">
    <property type="nucleotide sequence ID" value="NZ_JACSPP010000005.1"/>
</dbReference>
<dbReference type="EMBL" id="JACSPP010000005">
    <property type="protein sequence ID" value="MBD8039377.1"/>
    <property type="molecule type" value="Genomic_DNA"/>
</dbReference>
<organism evidence="1 2">
    <name type="scientific">Phocaeicola intestinalis</name>
    <dbReference type="NCBI Taxonomy" id="2762212"/>
    <lineage>
        <taxon>Bacteria</taxon>
        <taxon>Pseudomonadati</taxon>
        <taxon>Bacteroidota</taxon>
        <taxon>Bacteroidia</taxon>
        <taxon>Bacteroidales</taxon>
        <taxon>Bacteroidaceae</taxon>
        <taxon>Phocaeicola</taxon>
    </lineage>
</organism>
<keyword evidence="2" id="KW-1185">Reference proteome</keyword>
<dbReference type="Proteomes" id="UP000620874">
    <property type="component" value="Unassembled WGS sequence"/>
</dbReference>
<accession>A0ABR8Y593</accession>
<comment type="caution">
    <text evidence="1">The sequence shown here is derived from an EMBL/GenBank/DDBJ whole genome shotgun (WGS) entry which is preliminary data.</text>
</comment>
<protein>
    <submittedName>
        <fullName evidence="1">DUF3408 domain-containing protein</fullName>
    </submittedName>
</protein>
<dbReference type="Pfam" id="PF11888">
    <property type="entry name" value="DUF3408"/>
    <property type="match status" value="1"/>
</dbReference>
<evidence type="ECO:0000313" key="2">
    <source>
        <dbReference type="Proteomes" id="UP000620874"/>
    </source>
</evidence>
<evidence type="ECO:0000313" key="1">
    <source>
        <dbReference type="EMBL" id="MBD8039377.1"/>
    </source>
</evidence>
<sequence length="130" mass="15099">MGERKKISLTELDESSIVASFKEEQPAQAVPLAVEPETPVPHRTEHPDIKPAHESEYLRLFIHESPVCARLGKTIYLRKEFHERIQRIVQTIGGNRVSLFSYVDNVLEKHFADWQGDIEREYKQRNTGIF</sequence>
<gene>
    <name evidence="1" type="ORF">H9625_02735</name>
</gene>
<proteinExistence type="predicted"/>
<reference evidence="1 2" key="1">
    <citation type="submission" date="2020-08" db="EMBL/GenBank/DDBJ databases">
        <title>A Genomic Blueprint of the Chicken Gut Microbiome.</title>
        <authorList>
            <person name="Gilroy R."/>
            <person name="Ravi A."/>
            <person name="Getino M."/>
            <person name="Pursley I."/>
            <person name="Horton D.L."/>
            <person name="Alikhan N.-F."/>
            <person name="Baker D."/>
            <person name="Gharbi K."/>
            <person name="Hall N."/>
            <person name="Watson M."/>
            <person name="Adriaenssens E.M."/>
            <person name="Foster-Nyarko E."/>
            <person name="Jarju S."/>
            <person name="Secka A."/>
            <person name="Antonio M."/>
            <person name="Oren A."/>
            <person name="Chaudhuri R."/>
            <person name="La Ragione R.M."/>
            <person name="Hildebrand F."/>
            <person name="Pallen M.J."/>
        </authorList>
    </citation>
    <scope>NUCLEOTIDE SEQUENCE [LARGE SCALE GENOMIC DNA]</scope>
    <source>
        <strain evidence="1 2">Sa1CVN1</strain>
    </source>
</reference>
<dbReference type="InterPro" id="IPR021823">
    <property type="entry name" value="DUF3408"/>
</dbReference>
<name>A0ABR8Y593_9BACT</name>